<gene>
    <name evidence="1" type="ORF">BDZ94DRAFT_1276758</name>
</gene>
<protein>
    <submittedName>
        <fullName evidence="1">Uncharacterized protein</fullName>
    </submittedName>
</protein>
<organism evidence="1 2">
    <name type="scientific">Collybia nuda</name>
    <dbReference type="NCBI Taxonomy" id="64659"/>
    <lineage>
        <taxon>Eukaryota</taxon>
        <taxon>Fungi</taxon>
        <taxon>Dikarya</taxon>
        <taxon>Basidiomycota</taxon>
        <taxon>Agaricomycotina</taxon>
        <taxon>Agaricomycetes</taxon>
        <taxon>Agaricomycetidae</taxon>
        <taxon>Agaricales</taxon>
        <taxon>Tricholomatineae</taxon>
        <taxon>Clitocybaceae</taxon>
        <taxon>Collybia</taxon>
    </lineage>
</organism>
<dbReference type="AlphaFoldDB" id="A0A9P5XSP7"/>
<sequence length="54" mass="6057">MHHLMGCVGCQRCSLIRACKGPTRGLAPCSHAWPHEMDQVHQLSWQDKKEGCTP</sequence>
<name>A0A9P5XSP7_9AGAR</name>
<evidence type="ECO:0000313" key="1">
    <source>
        <dbReference type="EMBL" id="KAF9455999.1"/>
    </source>
</evidence>
<accession>A0A9P5XSP7</accession>
<reference evidence="1" key="1">
    <citation type="submission" date="2020-11" db="EMBL/GenBank/DDBJ databases">
        <authorList>
            <consortium name="DOE Joint Genome Institute"/>
            <person name="Ahrendt S."/>
            <person name="Riley R."/>
            <person name="Andreopoulos W."/>
            <person name="Labutti K."/>
            <person name="Pangilinan J."/>
            <person name="Ruiz-Duenas F.J."/>
            <person name="Barrasa J.M."/>
            <person name="Sanchez-Garcia M."/>
            <person name="Camarero S."/>
            <person name="Miyauchi S."/>
            <person name="Serrano A."/>
            <person name="Linde D."/>
            <person name="Babiker R."/>
            <person name="Drula E."/>
            <person name="Ayuso-Fernandez I."/>
            <person name="Pacheco R."/>
            <person name="Padilla G."/>
            <person name="Ferreira P."/>
            <person name="Barriuso J."/>
            <person name="Kellner H."/>
            <person name="Castanera R."/>
            <person name="Alfaro M."/>
            <person name="Ramirez L."/>
            <person name="Pisabarro A.G."/>
            <person name="Kuo A."/>
            <person name="Tritt A."/>
            <person name="Lipzen A."/>
            <person name="He G."/>
            <person name="Yan M."/>
            <person name="Ng V."/>
            <person name="Cullen D."/>
            <person name="Martin F."/>
            <person name="Rosso M.-N."/>
            <person name="Henrissat B."/>
            <person name="Hibbett D."/>
            <person name="Martinez A.T."/>
            <person name="Grigoriev I.V."/>
        </authorList>
    </citation>
    <scope>NUCLEOTIDE SEQUENCE</scope>
    <source>
        <strain evidence="1">CBS 247.69</strain>
    </source>
</reference>
<proteinExistence type="predicted"/>
<comment type="caution">
    <text evidence="1">The sequence shown here is derived from an EMBL/GenBank/DDBJ whole genome shotgun (WGS) entry which is preliminary data.</text>
</comment>
<dbReference type="Proteomes" id="UP000807353">
    <property type="component" value="Unassembled WGS sequence"/>
</dbReference>
<keyword evidence="2" id="KW-1185">Reference proteome</keyword>
<dbReference type="EMBL" id="MU150478">
    <property type="protein sequence ID" value="KAF9455999.1"/>
    <property type="molecule type" value="Genomic_DNA"/>
</dbReference>
<evidence type="ECO:0000313" key="2">
    <source>
        <dbReference type="Proteomes" id="UP000807353"/>
    </source>
</evidence>